<dbReference type="Proteomes" id="UP000253961">
    <property type="component" value="Unassembled WGS sequence"/>
</dbReference>
<comment type="caution">
    <text evidence="1">The sequence shown here is derived from an EMBL/GenBank/DDBJ whole genome shotgun (WGS) entry which is preliminary data.</text>
</comment>
<evidence type="ECO:0000313" key="1">
    <source>
        <dbReference type="EMBL" id="RDC54364.1"/>
    </source>
</evidence>
<dbReference type="OrthoDB" id="8631677at2"/>
<keyword evidence="2" id="KW-1185">Reference proteome</keyword>
<reference evidence="1 2" key="1">
    <citation type="submission" date="2018-07" db="EMBL/GenBank/DDBJ databases">
        <title>Pedobacter sp. nov., isolated from soil.</title>
        <authorList>
            <person name="Zhou L.Y."/>
            <person name="Du Z.J."/>
        </authorList>
    </citation>
    <scope>NUCLEOTIDE SEQUENCE [LARGE SCALE GENOMIC DNA]</scope>
    <source>
        <strain evidence="1 2">JDX94</strain>
    </source>
</reference>
<dbReference type="AlphaFoldDB" id="A0A369PPA1"/>
<evidence type="ECO:0008006" key="3">
    <source>
        <dbReference type="Google" id="ProtNLM"/>
    </source>
</evidence>
<organism evidence="1 2">
    <name type="scientific">Pedobacter chinensis</name>
    <dbReference type="NCBI Taxonomy" id="2282421"/>
    <lineage>
        <taxon>Bacteria</taxon>
        <taxon>Pseudomonadati</taxon>
        <taxon>Bacteroidota</taxon>
        <taxon>Sphingobacteriia</taxon>
        <taxon>Sphingobacteriales</taxon>
        <taxon>Sphingobacteriaceae</taxon>
        <taxon>Pedobacter</taxon>
    </lineage>
</organism>
<proteinExistence type="predicted"/>
<sequence length="100" mass="11193">MVLINIEGATNEVFRYTTTLHNGDSKSKIFELKAQLPAGWMISYKVDGSAVISVAMDAGKIQDIFIEINSTSTADPHKYKNIVIQYIDLTINRIKCLNSR</sequence>
<gene>
    <name evidence="1" type="ORF">DU508_21825</name>
</gene>
<accession>A0A369PPA1</accession>
<evidence type="ECO:0000313" key="2">
    <source>
        <dbReference type="Proteomes" id="UP000253961"/>
    </source>
</evidence>
<protein>
    <recommendedName>
        <fullName evidence="3">Alpha-galactosidase NEW3 domain-containing protein</fullName>
    </recommendedName>
</protein>
<dbReference type="RefSeq" id="WP_115404791.1">
    <property type="nucleotide sequence ID" value="NZ_QPKV01000014.1"/>
</dbReference>
<name>A0A369PPA1_9SPHI</name>
<dbReference type="EMBL" id="QPKV01000014">
    <property type="protein sequence ID" value="RDC54364.1"/>
    <property type="molecule type" value="Genomic_DNA"/>
</dbReference>